<evidence type="ECO:0000256" key="4">
    <source>
        <dbReference type="ARBA" id="ARBA00023163"/>
    </source>
</evidence>
<accession>A0A9W9PPZ2</accession>
<evidence type="ECO:0008006" key="8">
    <source>
        <dbReference type="Google" id="ProtNLM"/>
    </source>
</evidence>
<evidence type="ECO:0000313" key="7">
    <source>
        <dbReference type="Proteomes" id="UP001147746"/>
    </source>
</evidence>
<dbReference type="PANTHER" id="PTHR47660:SF2">
    <property type="entry name" value="TRANSCRIPTION FACTOR WITH C2H2 AND ZN(2)-CYS(6) DNA BINDING DOMAIN (EUROFUNG)"/>
    <property type="match status" value="1"/>
</dbReference>
<evidence type="ECO:0000256" key="1">
    <source>
        <dbReference type="ARBA" id="ARBA00022723"/>
    </source>
</evidence>
<name>A0A9W9PPZ2_9EURO</name>
<keyword evidence="4" id="KW-0804">Transcription</keyword>
<comment type="caution">
    <text evidence="6">The sequence shown here is derived from an EMBL/GenBank/DDBJ whole genome shotgun (WGS) entry which is preliminary data.</text>
</comment>
<dbReference type="GO" id="GO:0046872">
    <property type="term" value="F:metal ion binding"/>
    <property type="evidence" value="ECO:0007669"/>
    <property type="project" value="UniProtKB-KW"/>
</dbReference>
<reference evidence="6" key="1">
    <citation type="submission" date="2022-12" db="EMBL/GenBank/DDBJ databases">
        <authorList>
            <person name="Petersen C."/>
        </authorList>
    </citation>
    <scope>NUCLEOTIDE SEQUENCE</scope>
    <source>
        <strain evidence="6">IBT 21472</strain>
    </source>
</reference>
<keyword evidence="1" id="KW-0479">Metal-binding</keyword>
<dbReference type="Proteomes" id="UP001147746">
    <property type="component" value="Unassembled WGS sequence"/>
</dbReference>
<gene>
    <name evidence="6" type="ORF">N7476_010318</name>
</gene>
<keyword evidence="5" id="KW-0539">Nucleus</keyword>
<keyword evidence="3" id="KW-0805">Transcription regulation</keyword>
<proteinExistence type="predicted"/>
<evidence type="ECO:0000256" key="2">
    <source>
        <dbReference type="ARBA" id="ARBA00022833"/>
    </source>
</evidence>
<dbReference type="PANTHER" id="PTHR47660">
    <property type="entry name" value="TRANSCRIPTION FACTOR WITH C2H2 AND ZN(2)-CYS(6) DNA BINDING DOMAIN (EUROFUNG)-RELATED-RELATED"/>
    <property type="match status" value="1"/>
</dbReference>
<organism evidence="6 7">
    <name type="scientific">Penicillium atrosanguineum</name>
    <dbReference type="NCBI Taxonomy" id="1132637"/>
    <lineage>
        <taxon>Eukaryota</taxon>
        <taxon>Fungi</taxon>
        <taxon>Dikarya</taxon>
        <taxon>Ascomycota</taxon>
        <taxon>Pezizomycotina</taxon>
        <taxon>Eurotiomycetes</taxon>
        <taxon>Eurotiomycetidae</taxon>
        <taxon>Eurotiales</taxon>
        <taxon>Aspergillaceae</taxon>
        <taxon>Penicillium</taxon>
    </lineage>
</organism>
<evidence type="ECO:0000313" key="6">
    <source>
        <dbReference type="EMBL" id="KAJ5303519.1"/>
    </source>
</evidence>
<keyword evidence="2" id="KW-0862">Zinc</keyword>
<dbReference type="AlphaFoldDB" id="A0A9W9PPZ2"/>
<dbReference type="EMBL" id="JAPZBO010000009">
    <property type="protein sequence ID" value="KAJ5303519.1"/>
    <property type="molecule type" value="Genomic_DNA"/>
</dbReference>
<sequence>MFQVRQADDILPRSLSTWTTEQRWKAWAHAEEQVRVATGLYIHDTELSTLLIARQVLKHSASNIPVTSSDRFWKARNAAEWNALNEERKANTPPTSQLTEVSEFTQFTMLEAFLASISDSRSLHTGLRDDTRKQFERWLSQFYDDYLKRSALSQSSPFCLEILWHSAFLALFVDFDRLELATGREGYAQSLAHHEYIQRWACSQDGRRCALHGALVLRKAQEMTLGVEPAIHVPRVLYQAAMIWFAYLKFGVDNHDSPKDFPELAHLNVNCQALLFESNGFKISRPKLKESSTLSGLVDLLRRIGHWGISRKFADQLVRMMQGNTEDEQTSALL</sequence>
<evidence type="ECO:0000256" key="3">
    <source>
        <dbReference type="ARBA" id="ARBA00023015"/>
    </source>
</evidence>
<protein>
    <recommendedName>
        <fullName evidence="8">Transcription factor domain-containing protein</fullName>
    </recommendedName>
</protein>
<keyword evidence="7" id="KW-1185">Reference proteome</keyword>
<reference evidence="6" key="2">
    <citation type="journal article" date="2023" name="IMA Fungus">
        <title>Comparative genomic study of the Penicillium genus elucidates a diverse pangenome and 15 lateral gene transfer events.</title>
        <authorList>
            <person name="Petersen C."/>
            <person name="Sorensen T."/>
            <person name="Nielsen M.R."/>
            <person name="Sondergaard T.E."/>
            <person name="Sorensen J.L."/>
            <person name="Fitzpatrick D.A."/>
            <person name="Frisvad J.C."/>
            <person name="Nielsen K.L."/>
        </authorList>
    </citation>
    <scope>NUCLEOTIDE SEQUENCE</scope>
    <source>
        <strain evidence="6">IBT 21472</strain>
    </source>
</reference>
<evidence type="ECO:0000256" key="5">
    <source>
        <dbReference type="ARBA" id="ARBA00023242"/>
    </source>
</evidence>